<organism evidence="1 2">
    <name type="scientific">Ruminococcus intestinalis</name>
    <dbReference type="NCBI Taxonomy" id="2763066"/>
    <lineage>
        <taxon>Bacteria</taxon>
        <taxon>Bacillati</taxon>
        <taxon>Bacillota</taxon>
        <taxon>Clostridia</taxon>
        <taxon>Eubacteriales</taxon>
        <taxon>Oscillospiraceae</taxon>
        <taxon>Ruminococcus</taxon>
    </lineage>
</organism>
<dbReference type="InterPro" id="IPR036390">
    <property type="entry name" value="WH_DNA-bd_sf"/>
</dbReference>
<keyword evidence="2" id="KW-1185">Reference proteome</keyword>
<evidence type="ECO:0000313" key="2">
    <source>
        <dbReference type="Proteomes" id="UP000636755"/>
    </source>
</evidence>
<proteinExistence type="predicted"/>
<gene>
    <name evidence="1" type="ORF">H8R91_05180</name>
</gene>
<comment type="caution">
    <text evidence="1">The sequence shown here is derived from an EMBL/GenBank/DDBJ whole genome shotgun (WGS) entry which is preliminary data.</text>
</comment>
<dbReference type="PANTHER" id="PTHR33221:SF15">
    <property type="entry name" value="HTH-TYPE TRANSCRIPTIONAL REGULATOR YWGB-RELATED"/>
    <property type="match status" value="1"/>
</dbReference>
<dbReference type="SUPFAM" id="SSF46785">
    <property type="entry name" value="Winged helix' DNA-binding domain"/>
    <property type="match status" value="1"/>
</dbReference>
<dbReference type="PANTHER" id="PTHR33221">
    <property type="entry name" value="WINGED HELIX-TURN-HELIX TRANSCRIPTIONAL REGULATOR, RRF2 FAMILY"/>
    <property type="match status" value="1"/>
</dbReference>
<dbReference type="InterPro" id="IPR036388">
    <property type="entry name" value="WH-like_DNA-bd_sf"/>
</dbReference>
<evidence type="ECO:0000313" key="1">
    <source>
        <dbReference type="EMBL" id="MBC5727919.1"/>
    </source>
</evidence>
<dbReference type="PROSITE" id="PS51197">
    <property type="entry name" value="HTH_RRF2_2"/>
    <property type="match status" value="1"/>
</dbReference>
<dbReference type="Gene3D" id="1.10.10.10">
    <property type="entry name" value="Winged helix-like DNA-binding domain superfamily/Winged helix DNA-binding domain"/>
    <property type="match status" value="1"/>
</dbReference>
<protein>
    <submittedName>
        <fullName evidence="1">Rrf2 family transcriptional regulator</fullName>
    </submittedName>
</protein>
<sequence>MKISTKVEFGIMAIIDIAVYSQNGCSVTAPDIAKRHNISKKYLEQILPSLTSANLIRGQKGLNGGYVVARDLSKITFKDILNALDTRVLNDVYFDSRDKNDMMTELINDRLWSAMSSYLQNYAESITLAEIAEHYKQNEIIAQAKAV</sequence>
<name>A0ABR7HK67_9FIRM</name>
<dbReference type="InterPro" id="IPR000944">
    <property type="entry name" value="Tscrpt_reg_Rrf2"/>
</dbReference>
<reference evidence="1 2" key="1">
    <citation type="submission" date="2020-08" db="EMBL/GenBank/DDBJ databases">
        <title>Genome public.</title>
        <authorList>
            <person name="Liu C."/>
            <person name="Sun Q."/>
        </authorList>
    </citation>
    <scope>NUCLEOTIDE SEQUENCE [LARGE SCALE GENOMIC DNA]</scope>
    <source>
        <strain evidence="1 2">NSJ-71</strain>
    </source>
</reference>
<dbReference type="EMBL" id="JACOPS010000002">
    <property type="protein sequence ID" value="MBC5727919.1"/>
    <property type="molecule type" value="Genomic_DNA"/>
</dbReference>
<dbReference type="Pfam" id="PF02082">
    <property type="entry name" value="Rrf2"/>
    <property type="match status" value="1"/>
</dbReference>
<dbReference type="RefSeq" id="WP_186935154.1">
    <property type="nucleotide sequence ID" value="NZ_JACOPS010000002.1"/>
</dbReference>
<dbReference type="Proteomes" id="UP000636755">
    <property type="component" value="Unassembled WGS sequence"/>
</dbReference>
<accession>A0ABR7HK67</accession>
<dbReference type="NCBIfam" id="TIGR00738">
    <property type="entry name" value="rrf2_super"/>
    <property type="match status" value="1"/>
</dbReference>